<dbReference type="EMBL" id="CP038231">
    <property type="protein sequence ID" value="QDH14319.1"/>
    <property type="molecule type" value="Genomic_DNA"/>
</dbReference>
<dbReference type="SUPFAM" id="SSF55729">
    <property type="entry name" value="Acyl-CoA N-acyltransferases (Nat)"/>
    <property type="match status" value="1"/>
</dbReference>
<dbReference type="Pfam" id="PF00583">
    <property type="entry name" value="Acetyltransf_1"/>
    <property type="match status" value="1"/>
</dbReference>
<evidence type="ECO:0000313" key="3">
    <source>
        <dbReference type="Proteomes" id="UP000318709"/>
    </source>
</evidence>
<name>A0A4Y6UA04_9PROT</name>
<keyword evidence="2" id="KW-0808">Transferase</keyword>
<gene>
    <name evidence="2" type="ORF">E3E12_02795</name>
</gene>
<feature type="domain" description="N-acetyltransferase" evidence="1">
    <location>
        <begin position="77"/>
        <end position="139"/>
    </location>
</feature>
<dbReference type="OrthoDB" id="6182349at2"/>
<dbReference type="InterPro" id="IPR000182">
    <property type="entry name" value="GNAT_dom"/>
</dbReference>
<dbReference type="PIRSF" id="PIRSF028520">
    <property type="entry name" value="UCP028520"/>
    <property type="match status" value="1"/>
</dbReference>
<dbReference type="InterPro" id="IPR016890">
    <property type="entry name" value="UCP028520"/>
</dbReference>
<reference evidence="2 3" key="1">
    <citation type="submission" date="2019-03" db="EMBL/GenBank/DDBJ databases">
        <title>The complete genome sequence of Swingsia_sp. F3b2 LMG30590(T).</title>
        <authorList>
            <person name="Chua K.-O."/>
            <person name="Chan K.-G."/>
            <person name="See-Too W.-S."/>
        </authorList>
    </citation>
    <scope>NUCLEOTIDE SEQUENCE [LARGE SCALE GENOMIC DNA]</scope>
    <source>
        <strain evidence="2 3">F3b2</strain>
    </source>
</reference>
<organism evidence="2 3">
    <name type="scientific">Formicincola oecophyllae</name>
    <dbReference type="NCBI Taxonomy" id="2558361"/>
    <lineage>
        <taxon>Bacteria</taxon>
        <taxon>Pseudomonadati</taxon>
        <taxon>Pseudomonadota</taxon>
        <taxon>Alphaproteobacteria</taxon>
        <taxon>Acetobacterales</taxon>
        <taxon>Acetobacteraceae</taxon>
        <taxon>Formicincola</taxon>
    </lineage>
</organism>
<dbReference type="CDD" id="cd04301">
    <property type="entry name" value="NAT_SF"/>
    <property type="match status" value="1"/>
</dbReference>
<dbReference type="Proteomes" id="UP000318709">
    <property type="component" value="Chromosome"/>
</dbReference>
<protein>
    <submittedName>
        <fullName evidence="2">GNAT family N-acetyltransferase</fullName>
    </submittedName>
</protein>
<evidence type="ECO:0000259" key="1">
    <source>
        <dbReference type="Pfam" id="PF00583"/>
    </source>
</evidence>
<sequence>MKLADEGAILTLNNHHARELSWLDGEGLRALLGLSWWARQIRGQGPGRPLLAFAWAMDQDALYDNPNFRWFKRRWCWRRFIYLDRICVADAAQGRGLGRELYRDLWKAMATAVQNRLVCEVNHQPPNPASDAFHAALGFRPVGRGTLHGGAKTVTYLLKDGGTM</sequence>
<keyword evidence="3" id="KW-1185">Reference proteome</keyword>
<dbReference type="InterPro" id="IPR016181">
    <property type="entry name" value="Acyl_CoA_acyltransferase"/>
</dbReference>
<accession>A0A4Y6UA04</accession>
<dbReference type="KEGG" id="swf:E3E12_02795"/>
<dbReference type="AlphaFoldDB" id="A0A4Y6UA04"/>
<evidence type="ECO:0000313" key="2">
    <source>
        <dbReference type="EMBL" id="QDH14319.1"/>
    </source>
</evidence>
<proteinExistence type="predicted"/>
<dbReference type="Gene3D" id="3.40.630.30">
    <property type="match status" value="1"/>
</dbReference>
<dbReference type="GO" id="GO:0016747">
    <property type="term" value="F:acyltransferase activity, transferring groups other than amino-acyl groups"/>
    <property type="evidence" value="ECO:0007669"/>
    <property type="project" value="InterPro"/>
</dbReference>